<organism evidence="2 3">
    <name type="scientific">Pseudomonas indica</name>
    <dbReference type="NCBI Taxonomy" id="137658"/>
    <lineage>
        <taxon>Bacteria</taxon>
        <taxon>Pseudomonadati</taxon>
        <taxon>Pseudomonadota</taxon>
        <taxon>Gammaproteobacteria</taxon>
        <taxon>Pseudomonadales</taxon>
        <taxon>Pseudomonadaceae</taxon>
        <taxon>Pseudomonas</taxon>
    </lineage>
</organism>
<reference evidence="2 3" key="1">
    <citation type="submission" date="2016-10" db="EMBL/GenBank/DDBJ databases">
        <authorList>
            <person name="de Groot N.N."/>
        </authorList>
    </citation>
    <scope>NUCLEOTIDE SEQUENCE [LARGE SCALE GENOMIC DNA]</scope>
    <source>
        <strain evidence="2 3">JCM 21544</strain>
    </source>
</reference>
<protein>
    <recommendedName>
        <fullName evidence="4">Excinuclease ATPase subunit</fullName>
    </recommendedName>
</protein>
<proteinExistence type="predicted"/>
<evidence type="ECO:0008006" key="4">
    <source>
        <dbReference type="Google" id="ProtNLM"/>
    </source>
</evidence>
<dbReference type="AlphaFoldDB" id="A0A1G8SQP1"/>
<keyword evidence="3" id="KW-1185">Reference proteome</keyword>
<evidence type="ECO:0000313" key="3">
    <source>
        <dbReference type="Proteomes" id="UP000198706"/>
    </source>
</evidence>
<dbReference type="EMBL" id="FNFD01000001">
    <property type="protein sequence ID" value="SDJ31463.1"/>
    <property type="molecule type" value="Genomic_DNA"/>
</dbReference>
<accession>A0A1G8SQP1</accession>
<dbReference type="STRING" id="137658.SAMN05216186_101135"/>
<dbReference type="Proteomes" id="UP000198706">
    <property type="component" value="Unassembled WGS sequence"/>
</dbReference>
<gene>
    <name evidence="2" type="ORF">SAMN05216186_101135</name>
</gene>
<evidence type="ECO:0000256" key="1">
    <source>
        <dbReference type="SAM" id="SignalP"/>
    </source>
</evidence>
<feature type="chain" id="PRO_5011489745" description="Excinuclease ATPase subunit" evidence="1">
    <location>
        <begin position="23"/>
        <end position="147"/>
    </location>
</feature>
<sequence length="147" mass="15616">MKKATWIGAALMLCALPGISQARDTTHYLDFASVVEEATQAGRLDGSVKFYLAGNQPAGKVTVVNPNITTSQKTNAFNKSDEVACRWVLQSALIRLQQAAKAAGANAVVNIASNYKNKEYKDAAKYECHAGALMAGVALKGQLANVQ</sequence>
<feature type="signal peptide" evidence="1">
    <location>
        <begin position="1"/>
        <end position="22"/>
    </location>
</feature>
<keyword evidence="1" id="KW-0732">Signal</keyword>
<evidence type="ECO:0000313" key="2">
    <source>
        <dbReference type="EMBL" id="SDJ31463.1"/>
    </source>
</evidence>
<dbReference type="RefSeq" id="WP_084332901.1">
    <property type="nucleotide sequence ID" value="NZ_CBKZNZ010000025.1"/>
</dbReference>
<name>A0A1G8SQP1_9PSED</name>